<comment type="caution">
    <text evidence="1">The sequence shown here is derived from an EMBL/GenBank/DDBJ whole genome shotgun (WGS) entry which is preliminary data.</text>
</comment>
<proteinExistence type="predicted"/>
<gene>
    <name evidence="1" type="ORF">CLV44_1347</name>
</gene>
<accession>A0A2P8EI93</accession>
<protein>
    <submittedName>
        <fullName evidence="1">Uncharacterized protein</fullName>
    </submittedName>
</protein>
<dbReference type="EMBL" id="PYGI01000034">
    <property type="protein sequence ID" value="PSL09194.1"/>
    <property type="molecule type" value="Genomic_DNA"/>
</dbReference>
<organism evidence="1 2">
    <name type="scientific">Marinobacterium halophilum</name>
    <dbReference type="NCBI Taxonomy" id="267374"/>
    <lineage>
        <taxon>Bacteria</taxon>
        <taxon>Pseudomonadati</taxon>
        <taxon>Pseudomonadota</taxon>
        <taxon>Gammaproteobacteria</taxon>
        <taxon>Oceanospirillales</taxon>
        <taxon>Oceanospirillaceae</taxon>
        <taxon>Marinobacterium</taxon>
    </lineage>
</organism>
<sequence length="50" mass="5644">MGTGKGHMFLRMLAPRQKVFWQQARPLAMLNRGSRWAAPSGWKDCAVLEG</sequence>
<reference evidence="1 2" key="1">
    <citation type="submission" date="2018-03" db="EMBL/GenBank/DDBJ databases">
        <title>Genomic Encyclopedia of Archaeal and Bacterial Type Strains, Phase II (KMG-II): from individual species to whole genera.</title>
        <authorList>
            <person name="Goeker M."/>
        </authorList>
    </citation>
    <scope>NUCLEOTIDE SEQUENCE [LARGE SCALE GENOMIC DNA]</scope>
    <source>
        <strain evidence="1 2">DSM 17586</strain>
    </source>
</reference>
<dbReference type="AlphaFoldDB" id="A0A2P8EI93"/>
<evidence type="ECO:0000313" key="1">
    <source>
        <dbReference type="EMBL" id="PSL09194.1"/>
    </source>
</evidence>
<name>A0A2P8EI93_9GAMM</name>
<dbReference type="Proteomes" id="UP000242133">
    <property type="component" value="Unassembled WGS sequence"/>
</dbReference>
<keyword evidence="2" id="KW-1185">Reference proteome</keyword>
<evidence type="ECO:0000313" key="2">
    <source>
        <dbReference type="Proteomes" id="UP000242133"/>
    </source>
</evidence>